<evidence type="ECO:0000313" key="1">
    <source>
        <dbReference type="EMBL" id="EYC41203.1"/>
    </source>
</evidence>
<reference evidence="2" key="1">
    <citation type="journal article" date="2015" name="Nat. Genet.">
        <title>The genome and transcriptome of the zoonotic hookworm Ancylostoma ceylanicum identify infection-specific gene families.</title>
        <authorList>
            <person name="Schwarz E.M."/>
            <person name="Hu Y."/>
            <person name="Antoshechkin I."/>
            <person name="Miller M.M."/>
            <person name="Sternberg P.W."/>
            <person name="Aroian R.V."/>
        </authorList>
    </citation>
    <scope>NUCLEOTIDE SEQUENCE</scope>
    <source>
        <strain evidence="2">HY135</strain>
    </source>
</reference>
<evidence type="ECO:0000313" key="2">
    <source>
        <dbReference type="Proteomes" id="UP000024635"/>
    </source>
</evidence>
<dbReference type="Proteomes" id="UP000024635">
    <property type="component" value="Unassembled WGS sequence"/>
</dbReference>
<dbReference type="AlphaFoldDB" id="A0A016WQA6"/>
<dbReference type="EMBL" id="JARK01000177">
    <property type="protein sequence ID" value="EYC41203.1"/>
    <property type="molecule type" value="Genomic_DNA"/>
</dbReference>
<comment type="caution">
    <text evidence="1">The sequence shown here is derived from an EMBL/GenBank/DDBJ whole genome shotgun (WGS) entry which is preliminary data.</text>
</comment>
<dbReference type="OrthoDB" id="5900644at2759"/>
<keyword evidence="2" id="KW-1185">Reference proteome</keyword>
<gene>
    <name evidence="1" type="primary">Acey_s0577.g223</name>
    <name evidence="1" type="ORF">Y032_0577g223</name>
</gene>
<proteinExistence type="predicted"/>
<accession>A0A016WQA6</accession>
<protein>
    <submittedName>
        <fullName evidence="1">Uncharacterized protein</fullName>
    </submittedName>
</protein>
<name>A0A016WQA6_9BILA</name>
<sequence>MSEELVNPVELEALLLDEPTQSEQLAAMKATLDKLMHAVQGIAKQNVAQITVSKVNAMLEELVNPVELEALLLDEPTKSEQLAAMKATLDKLMHAV</sequence>
<organism evidence="1 2">
    <name type="scientific">Ancylostoma ceylanicum</name>
    <dbReference type="NCBI Taxonomy" id="53326"/>
    <lineage>
        <taxon>Eukaryota</taxon>
        <taxon>Metazoa</taxon>
        <taxon>Ecdysozoa</taxon>
        <taxon>Nematoda</taxon>
        <taxon>Chromadorea</taxon>
        <taxon>Rhabditida</taxon>
        <taxon>Rhabditina</taxon>
        <taxon>Rhabditomorpha</taxon>
        <taxon>Strongyloidea</taxon>
        <taxon>Ancylostomatidae</taxon>
        <taxon>Ancylostomatinae</taxon>
        <taxon>Ancylostoma</taxon>
    </lineage>
</organism>